<organism evidence="1 2">
    <name type="scientific">Megasphaera paucivorans</name>
    <dbReference type="NCBI Taxonomy" id="349095"/>
    <lineage>
        <taxon>Bacteria</taxon>
        <taxon>Bacillati</taxon>
        <taxon>Bacillota</taxon>
        <taxon>Negativicutes</taxon>
        <taxon>Veillonellales</taxon>
        <taxon>Veillonellaceae</taxon>
        <taxon>Megasphaera</taxon>
    </lineage>
</organism>
<dbReference type="OrthoDB" id="8580666at2"/>
<gene>
    <name evidence="1" type="ORF">SAMN05660299_00687</name>
</gene>
<sequence length="370" mass="41604">MSEKTILIVIDGCAAAYISKDYTPHLYKMGKAGFYSTVKAAMPSVTNVNHASILSGKFPDEHGVLGNYYYDRQTGKEGCIETSQAMKTESVIDVYRRRGKRTALLTVKGKVLDVFGRQADIGINLQRPEAAVWERLQLEAPPQVASLETYEWIFKACYQVLTIEDPDFIYCTTNDYMMHHYAPDSKEAHAVMQCIDRWIGKLYEVDPGREIYITADHGMNPKSRCIDLQKKLAAAGYKTFCLLPLKDRYIENHPHQEGGAAYVYVWEEAHIPAVLEYMKQCDYIDAAYDAATAAGAYHLPVHGIGDILAFCSEDAVFAELDGEASEMYIHSRTHGSLYERDIPLIAVNARRNAAYYTYTADIVRAILEDG</sequence>
<dbReference type="EMBL" id="FNHQ01000005">
    <property type="protein sequence ID" value="SDM33625.1"/>
    <property type="molecule type" value="Genomic_DNA"/>
</dbReference>
<dbReference type="GO" id="GO:0016787">
    <property type="term" value="F:hydrolase activity"/>
    <property type="evidence" value="ECO:0007669"/>
    <property type="project" value="UniProtKB-KW"/>
</dbReference>
<proteinExistence type="predicted"/>
<dbReference type="InterPro" id="IPR002591">
    <property type="entry name" value="Phosphodiest/P_Trfase"/>
</dbReference>
<dbReference type="Gene3D" id="3.30.1360.110">
    <property type="entry name" value="Domain 2, Phosphonoacetate Hydrolase"/>
    <property type="match status" value="1"/>
</dbReference>
<dbReference type="InterPro" id="IPR017850">
    <property type="entry name" value="Alkaline_phosphatase_core_sf"/>
</dbReference>
<dbReference type="PANTHER" id="PTHR10151:SF120">
    <property type="entry name" value="BIS(5'-ADENOSYL)-TRIPHOSPHATASE"/>
    <property type="match status" value="1"/>
</dbReference>
<dbReference type="Proteomes" id="UP000199309">
    <property type="component" value="Unassembled WGS sequence"/>
</dbReference>
<dbReference type="STRING" id="349095.SAMN05660299_00687"/>
<evidence type="ECO:0000313" key="2">
    <source>
        <dbReference type="Proteomes" id="UP000199309"/>
    </source>
</evidence>
<dbReference type="InterPro" id="IPR023116">
    <property type="entry name" value="Phosphonoacetate_hydro_insert"/>
</dbReference>
<name>A0A1G9SFR4_9FIRM</name>
<keyword evidence="2" id="KW-1185">Reference proteome</keyword>
<dbReference type="RefSeq" id="WP_091648166.1">
    <property type="nucleotide sequence ID" value="NZ_FNHQ01000005.1"/>
</dbReference>
<reference evidence="1 2" key="1">
    <citation type="submission" date="2016-10" db="EMBL/GenBank/DDBJ databases">
        <authorList>
            <person name="de Groot N.N."/>
        </authorList>
    </citation>
    <scope>NUCLEOTIDE SEQUENCE [LARGE SCALE GENOMIC DNA]</scope>
    <source>
        <strain evidence="1 2">DSM 16981</strain>
    </source>
</reference>
<dbReference type="AlphaFoldDB" id="A0A1G9SFR4"/>
<protein>
    <submittedName>
        <fullName evidence="1">Phosphonoacetate hydrolase</fullName>
    </submittedName>
</protein>
<evidence type="ECO:0000313" key="1">
    <source>
        <dbReference type="EMBL" id="SDM33625.1"/>
    </source>
</evidence>
<keyword evidence="1" id="KW-0378">Hydrolase</keyword>
<dbReference type="Pfam" id="PF01663">
    <property type="entry name" value="Phosphodiest"/>
    <property type="match status" value="1"/>
</dbReference>
<dbReference type="PANTHER" id="PTHR10151">
    <property type="entry name" value="ECTONUCLEOTIDE PYROPHOSPHATASE/PHOSPHODIESTERASE"/>
    <property type="match status" value="1"/>
</dbReference>
<accession>A0A1G9SFR4</accession>
<dbReference type="SUPFAM" id="SSF53649">
    <property type="entry name" value="Alkaline phosphatase-like"/>
    <property type="match status" value="1"/>
</dbReference>
<dbReference type="Gene3D" id="3.40.720.10">
    <property type="entry name" value="Alkaline Phosphatase, subunit A"/>
    <property type="match status" value="1"/>
</dbReference>